<feature type="domain" description="XS" evidence="6">
    <location>
        <begin position="306"/>
        <end position="420"/>
    </location>
</feature>
<feature type="compositionally biased region" description="Polar residues" evidence="5">
    <location>
        <begin position="117"/>
        <end position="131"/>
    </location>
</feature>
<sequence length="635" mass="72290">MMVFNPMPAVHLAQRKRLESRDLGWNQTLVMSSGRRGGGPPGNGDNPGPGGGWETIDNKKKKSGQTSGRGQWAPRTSSANAPPATARQAWNGNGSSRPSGNNLVQPSGRGPAARGNSRASSQIRSTEQGLQVPNPAVTPPLVNGWQWASRPRPSRPESNNDDVASSGFDPEMDNPQVEDSSDDDDLNDDDDMSDDYDSDASEKSFETRKTNKWFKSFFQEIGTLSVDQIHERQSHCPACQNGPGAIAWFKGLESLVRHARTMGSRRVKLHRELAALLEEEMCRRGSSVVQPGEHFGQWNGLTESTDRQIVWPPMVIVMNTRLEKGEDDKWLGMGNQELLGYFSDYAVIKARHAYGPLGHRGMSVLIFESSAVGYMEAERLHKLFVHQGTYRDTWNKRRIPFLPGGKRQLYGFLAVKEDMEDFNKHHPGKSRLKYEMRSHNEMVVAPMKKMSEDNQELTYVKNKGVKTKQRSKVVQGTLDVVTQKLRETEEENIFVRRKAKEKHSEYEEEMKSQEKFFHDQIENIHKALEDKEREFERLLQEERAKARQCDVDSGTTENRRLRKEHVQRFMDCQVKDVQEFEAEADQLIKAHEEKKVQLKKEYAAKEVELEKEFDAAFTSLMEKHKPDTFRASNIS</sequence>
<dbReference type="GO" id="GO:0051607">
    <property type="term" value="P:defense response to virus"/>
    <property type="evidence" value="ECO:0007669"/>
    <property type="project" value="InterPro"/>
</dbReference>
<reference evidence="8" key="1">
    <citation type="submission" date="2018-08" db="EMBL/GenBank/DDBJ databases">
        <authorList>
            <person name="Rossello M."/>
        </authorList>
    </citation>
    <scope>NUCLEOTIDE SEQUENCE [LARGE SCALE GENOMIC DNA]</scope>
    <source>
        <strain evidence="8">cv. Chinese Spring</strain>
    </source>
</reference>
<dbReference type="Pfam" id="PF03468">
    <property type="entry name" value="XS"/>
    <property type="match status" value="1"/>
</dbReference>
<evidence type="ECO:0000313" key="8">
    <source>
        <dbReference type="EnsemblPlants" id="TraesCS4A02G495800.2"/>
    </source>
</evidence>
<evidence type="ECO:0000256" key="1">
    <source>
        <dbReference type="ARBA" id="ARBA00023054"/>
    </source>
</evidence>
<dbReference type="InterPro" id="IPR044287">
    <property type="entry name" value="SGS3"/>
</dbReference>
<dbReference type="Gene3D" id="3.30.70.2890">
    <property type="entry name" value="XS domain"/>
    <property type="match status" value="1"/>
</dbReference>
<accession>A0A3B6I7N4</accession>
<evidence type="ECO:0000259" key="6">
    <source>
        <dbReference type="Pfam" id="PF03468"/>
    </source>
</evidence>
<comment type="similarity">
    <text evidence="3">Belongs to the SGS3 family.</text>
</comment>
<keyword evidence="2" id="KW-0943">RNA-mediated gene silencing</keyword>
<evidence type="ECO:0000256" key="4">
    <source>
        <dbReference type="SAM" id="Coils"/>
    </source>
</evidence>
<dbReference type="EnsemblPlants" id="TraesCS4A02G495800.2">
    <property type="protein sequence ID" value="TraesCS4A02G495800.2"/>
    <property type="gene ID" value="TraesCS4A02G495800"/>
</dbReference>
<keyword evidence="1 4" id="KW-0175">Coiled coil</keyword>
<proteinExistence type="inferred from homology"/>
<protein>
    <recommendedName>
        <fullName evidence="10">XS domain-containing protein</fullName>
    </recommendedName>
</protein>
<evidence type="ECO:0000259" key="7">
    <source>
        <dbReference type="Pfam" id="PF03470"/>
    </source>
</evidence>
<feature type="compositionally biased region" description="Gly residues" evidence="5">
    <location>
        <begin position="35"/>
        <end position="53"/>
    </location>
</feature>
<name>A0A3B6I7N4_WHEAT</name>
<dbReference type="OrthoDB" id="1936239at2759"/>
<gene>
    <name evidence="8" type="primary">LOC123088654</name>
</gene>
<evidence type="ECO:0000313" key="9">
    <source>
        <dbReference type="Proteomes" id="UP000019116"/>
    </source>
</evidence>
<dbReference type="InterPro" id="IPR005381">
    <property type="entry name" value="Znf-XS_domain"/>
</dbReference>
<feature type="domain" description="Zinc finger-XS" evidence="7">
    <location>
        <begin position="236"/>
        <end position="274"/>
    </location>
</feature>
<dbReference type="GO" id="GO:0031047">
    <property type="term" value="P:regulatory ncRNA-mediated gene silencing"/>
    <property type="evidence" value="ECO:0007669"/>
    <property type="project" value="UniProtKB-KW"/>
</dbReference>
<dbReference type="InterPro" id="IPR005380">
    <property type="entry name" value="XS_domain"/>
</dbReference>
<dbReference type="Gramene" id="TraesKAR4A01G0484780.1">
    <property type="protein sequence ID" value="cds.TraesKAR4A01G0484780.1"/>
    <property type="gene ID" value="TraesKAR4A01G0484780"/>
</dbReference>
<feature type="compositionally biased region" description="Low complexity" evidence="5">
    <location>
        <begin position="91"/>
        <end position="102"/>
    </location>
</feature>
<feature type="compositionally biased region" description="Acidic residues" evidence="5">
    <location>
        <begin position="179"/>
        <end position="199"/>
    </location>
</feature>
<dbReference type="Pfam" id="PF03470">
    <property type="entry name" value="zf-XS"/>
    <property type="match status" value="1"/>
</dbReference>
<keyword evidence="9" id="KW-1185">Reference proteome</keyword>
<dbReference type="STRING" id="4565.A0A3B6I7N4"/>
<feature type="coiled-coil region" evidence="4">
    <location>
        <begin position="496"/>
        <end position="548"/>
    </location>
</feature>
<dbReference type="PANTHER" id="PTHR46602:SF1">
    <property type="entry name" value="PROTEIN SUPPRESSOR OF GENE SILENCING 3"/>
    <property type="match status" value="1"/>
</dbReference>
<reference evidence="8" key="2">
    <citation type="submission" date="2018-10" db="UniProtKB">
        <authorList>
            <consortium name="EnsemblPlants"/>
        </authorList>
    </citation>
    <scope>IDENTIFICATION</scope>
</reference>
<dbReference type="Gramene" id="TraesCS4A02G495800.2">
    <property type="protein sequence ID" value="TraesCS4A02G495800.2"/>
    <property type="gene ID" value="TraesCS4A02G495800"/>
</dbReference>
<dbReference type="PANTHER" id="PTHR46602">
    <property type="entry name" value="PROTEIN SUPPRESSOR OF GENE SILENCING 3"/>
    <property type="match status" value="1"/>
</dbReference>
<feature type="region of interest" description="Disordered" evidence="5">
    <location>
        <begin position="20"/>
        <end position="205"/>
    </location>
</feature>
<organism evidence="8">
    <name type="scientific">Triticum aestivum</name>
    <name type="common">Wheat</name>
    <dbReference type="NCBI Taxonomy" id="4565"/>
    <lineage>
        <taxon>Eukaryota</taxon>
        <taxon>Viridiplantae</taxon>
        <taxon>Streptophyta</taxon>
        <taxon>Embryophyta</taxon>
        <taxon>Tracheophyta</taxon>
        <taxon>Spermatophyta</taxon>
        <taxon>Magnoliopsida</taxon>
        <taxon>Liliopsida</taxon>
        <taxon>Poales</taxon>
        <taxon>Poaceae</taxon>
        <taxon>BOP clade</taxon>
        <taxon>Pooideae</taxon>
        <taxon>Triticodae</taxon>
        <taxon>Triticeae</taxon>
        <taxon>Triticinae</taxon>
        <taxon>Triticum</taxon>
    </lineage>
</organism>
<evidence type="ECO:0008006" key="10">
    <source>
        <dbReference type="Google" id="ProtNLM"/>
    </source>
</evidence>
<evidence type="ECO:0000256" key="2">
    <source>
        <dbReference type="ARBA" id="ARBA00023158"/>
    </source>
</evidence>
<dbReference type="SMR" id="A0A3B6I7N4"/>
<dbReference type="Gramene" id="TraesRN4A0101268600.1">
    <property type="protein sequence ID" value="TraesRN4A0101268600.1"/>
    <property type="gene ID" value="TraesRN4A0101268600"/>
</dbReference>
<evidence type="ECO:0000256" key="5">
    <source>
        <dbReference type="SAM" id="MobiDB-lite"/>
    </source>
</evidence>
<evidence type="ECO:0000256" key="3">
    <source>
        <dbReference type="ARBA" id="ARBA00024022"/>
    </source>
</evidence>
<dbReference type="Gramene" id="TraesCS4A03G1245200.1">
    <property type="protein sequence ID" value="TraesCS4A03G1245200.1.CDS"/>
    <property type="gene ID" value="TraesCS4A03G1245200"/>
</dbReference>
<dbReference type="AlphaFoldDB" id="A0A3B6I7N4"/>
<dbReference type="InterPro" id="IPR038588">
    <property type="entry name" value="XS_domain_sf"/>
</dbReference>
<dbReference type="Proteomes" id="UP000019116">
    <property type="component" value="Chromosome 4A"/>
</dbReference>
<feature type="compositionally biased region" description="Polar residues" evidence="5">
    <location>
        <begin position="64"/>
        <end position="80"/>
    </location>
</feature>
<feature type="coiled-coil region" evidence="4">
    <location>
        <begin position="577"/>
        <end position="608"/>
    </location>
</feature>